<dbReference type="InterPro" id="IPR003660">
    <property type="entry name" value="HAMP_dom"/>
</dbReference>
<dbReference type="Pfam" id="PF00072">
    <property type="entry name" value="Response_reg"/>
    <property type="match status" value="1"/>
</dbReference>
<feature type="modified residue" description="4-aspartylphosphate" evidence="15">
    <location>
        <position position="744"/>
    </location>
</feature>
<dbReference type="SUPFAM" id="SSF52172">
    <property type="entry name" value="CheY-like"/>
    <property type="match status" value="1"/>
</dbReference>
<evidence type="ECO:0000256" key="7">
    <source>
        <dbReference type="ARBA" id="ARBA00022692"/>
    </source>
</evidence>
<dbReference type="Pfam" id="PF01627">
    <property type="entry name" value="Hpt"/>
    <property type="match status" value="1"/>
</dbReference>
<evidence type="ECO:0000256" key="4">
    <source>
        <dbReference type="ARBA" id="ARBA00022475"/>
    </source>
</evidence>
<evidence type="ECO:0000313" key="22">
    <source>
        <dbReference type="EMBL" id="MBC8519704.1"/>
    </source>
</evidence>
<comment type="caution">
    <text evidence="22">The sequence shown here is derived from an EMBL/GenBank/DDBJ whole genome shotgun (WGS) entry which is preliminary data.</text>
</comment>
<feature type="transmembrane region" description="Helical" evidence="17">
    <location>
        <begin position="334"/>
        <end position="357"/>
    </location>
</feature>
<protein>
    <recommendedName>
        <fullName evidence="3">histidine kinase</fullName>
        <ecNumber evidence="3">2.7.13.3</ecNumber>
    </recommendedName>
</protein>
<keyword evidence="6" id="KW-0808">Transferase</keyword>
<evidence type="ECO:0000256" key="6">
    <source>
        <dbReference type="ARBA" id="ARBA00022679"/>
    </source>
</evidence>
<evidence type="ECO:0000256" key="12">
    <source>
        <dbReference type="ARBA" id="ARBA00023012"/>
    </source>
</evidence>
<dbReference type="InterPro" id="IPR008207">
    <property type="entry name" value="Sig_transdc_His_kin_Hpt_dom"/>
</dbReference>
<evidence type="ECO:0000256" key="11">
    <source>
        <dbReference type="ARBA" id="ARBA00022989"/>
    </source>
</evidence>
<proteinExistence type="predicted"/>
<dbReference type="CDD" id="cd06225">
    <property type="entry name" value="HAMP"/>
    <property type="match status" value="1"/>
</dbReference>
<evidence type="ECO:0000259" key="21">
    <source>
        <dbReference type="PROSITE" id="PS50894"/>
    </source>
</evidence>
<dbReference type="InterPro" id="IPR036097">
    <property type="entry name" value="HisK_dim/P_sf"/>
</dbReference>
<evidence type="ECO:0000256" key="5">
    <source>
        <dbReference type="ARBA" id="ARBA00022553"/>
    </source>
</evidence>
<dbReference type="Gene3D" id="6.10.340.10">
    <property type="match status" value="1"/>
</dbReference>
<feature type="domain" description="HAMP" evidence="20">
    <location>
        <begin position="355"/>
        <end position="412"/>
    </location>
</feature>
<dbReference type="GO" id="GO:0000155">
    <property type="term" value="F:phosphorelay sensor kinase activity"/>
    <property type="evidence" value="ECO:0007669"/>
    <property type="project" value="InterPro"/>
</dbReference>
<name>A0A8J6TNC4_9GAMM</name>
<evidence type="ECO:0000313" key="23">
    <source>
        <dbReference type="Proteomes" id="UP000654401"/>
    </source>
</evidence>
<dbReference type="PROSITE" id="PS50885">
    <property type="entry name" value="HAMP"/>
    <property type="match status" value="1"/>
</dbReference>
<comment type="subcellular location">
    <subcellularLocation>
        <location evidence="2">Cell membrane</location>
        <topology evidence="2">Multi-pass membrane protein</topology>
    </subcellularLocation>
</comment>
<keyword evidence="8" id="KW-0547">Nucleotide-binding</keyword>
<evidence type="ECO:0000256" key="14">
    <source>
        <dbReference type="PROSITE-ProRule" id="PRU00110"/>
    </source>
</evidence>
<dbReference type="SUPFAM" id="SSF55874">
    <property type="entry name" value="ATPase domain of HSP90 chaperone/DNA topoisomerase II/histidine kinase"/>
    <property type="match status" value="1"/>
</dbReference>
<keyword evidence="16" id="KW-0175">Coiled coil</keyword>
<dbReference type="GO" id="GO:0005886">
    <property type="term" value="C:plasma membrane"/>
    <property type="evidence" value="ECO:0007669"/>
    <property type="project" value="UniProtKB-SubCell"/>
</dbReference>
<sequence length="919" mass="103503">MRANRLNNLTTQQIGWFLIVSLTPLFIMGGIALYLAKQSIVDEIMRDLTFVGSIREHQVRDFFSERKQHLLNISQSERLATQLLRYDRTHKLYRDDARKQFIPLPSPDMLSSNPTNLSAKNSTFLSLIQQWGLKNMVMISTDGEILLDLQHHESHDITLLDEFYMNSVLTKSFQEVISTQSISKPYHAYYEPYERFTTFIATPVNIQGEMVGVIAAEIDMDRLINILTIKGGTEKHNDSELLLATKNEHGVSILNLGWETPQPTDDCISFRSNNLDSLPMIQALQGKRGAGWNIDTACKPILVSWQPLDELNLGMTIFKTEDAALATIEQLRNILFQTGLVAAMFALLLAIIISLTLTRPILRLTRITHNVAEGERVRYALEQFPKTVRINEIRELAESIRKMLATIDNTTQDLQEHKDNLEHHVYYRTAALKKSQEKAEDASRSKSEFLAKMSHEIRTPMNGIVGISELLLETPLNTQQQRYVDSLNISSHHLSELLSNILDFSKIEAKKFTLHMVPFSLTNIAEQINAIVKIDADNKALTYLHYIDPEIPDHLTGDPKVLRQILLNLLSNAIKYTNEGEVSLTILLEISGENEITLRIQVSDSGIGVPEDKLPGIFSAFDRLHETSTDSPSGTGLGLAITKSLVEQAGGEIWVQSTEDHGSDFFVLLPLKIATEDIESDTAAAATYTTNKEYSILIADDSEINRLVIENYLASPNYKTISTRDGREAVDAYKKGGIDLVLMDLRMPALNGFEATREIRAFEHSSNLVPVPIVAMTADVLDKTRERAFKSGCSHWLPKPASKDQLLLMVRHALSPSRERDEDKTTNVEPSTDKRELISLFLDDSDNKLQALHEQLRQREWKDLTETAHAIKGNALILGFGSIADIAAEIEKQAEQQEPDTIAVLLNQIMEQIMDMRQS</sequence>
<keyword evidence="10" id="KW-0067">ATP-binding</keyword>
<dbReference type="InterPro" id="IPR005467">
    <property type="entry name" value="His_kinase_dom"/>
</dbReference>
<evidence type="ECO:0000259" key="18">
    <source>
        <dbReference type="PROSITE" id="PS50109"/>
    </source>
</evidence>
<dbReference type="InterPro" id="IPR003594">
    <property type="entry name" value="HATPase_dom"/>
</dbReference>
<dbReference type="Gene3D" id="3.30.565.10">
    <property type="entry name" value="Histidine kinase-like ATPase, C-terminal domain"/>
    <property type="match status" value="1"/>
</dbReference>
<dbReference type="SMART" id="SM00388">
    <property type="entry name" value="HisKA"/>
    <property type="match status" value="1"/>
</dbReference>
<dbReference type="FunFam" id="3.30.565.10:FF:000010">
    <property type="entry name" value="Sensor histidine kinase RcsC"/>
    <property type="match status" value="1"/>
</dbReference>
<comment type="catalytic activity">
    <reaction evidence="1">
        <text>ATP + protein L-histidine = ADP + protein N-phospho-L-histidine.</text>
        <dbReference type="EC" id="2.7.13.3"/>
    </reaction>
</comment>
<dbReference type="SUPFAM" id="SSF47226">
    <property type="entry name" value="Histidine-containing phosphotransfer domain, HPT domain"/>
    <property type="match status" value="1"/>
</dbReference>
<dbReference type="Proteomes" id="UP000654401">
    <property type="component" value="Unassembled WGS sequence"/>
</dbReference>
<dbReference type="InterPro" id="IPR011006">
    <property type="entry name" value="CheY-like_superfamily"/>
</dbReference>
<evidence type="ECO:0000256" key="16">
    <source>
        <dbReference type="SAM" id="Coils"/>
    </source>
</evidence>
<dbReference type="Gene3D" id="1.10.287.130">
    <property type="match status" value="1"/>
</dbReference>
<keyword evidence="9" id="KW-0418">Kinase</keyword>
<reference evidence="22 23" key="1">
    <citation type="submission" date="2020-08" db="EMBL/GenBank/DDBJ databases">
        <title>Bridging the membrane lipid divide: bacteria of the FCB group superphylum have the potential to synthesize archaeal ether lipids.</title>
        <authorList>
            <person name="Villanueva L."/>
            <person name="Von Meijenfeldt F.A.B."/>
            <person name="Westbye A.B."/>
            <person name="Yadav S."/>
            <person name="Hopmans E.C."/>
            <person name="Dutilh B.E."/>
            <person name="Sinninghe Damste J.S."/>
        </authorList>
    </citation>
    <scope>NUCLEOTIDE SEQUENCE [LARGE SCALE GENOMIC DNA]</scope>
    <source>
        <strain evidence="22">NIOZ-UU100</strain>
    </source>
</reference>
<dbReference type="CDD" id="cd17546">
    <property type="entry name" value="REC_hyHK_CKI1_RcsC-like"/>
    <property type="match status" value="1"/>
</dbReference>
<evidence type="ECO:0000256" key="15">
    <source>
        <dbReference type="PROSITE-ProRule" id="PRU00169"/>
    </source>
</evidence>
<evidence type="ECO:0000256" key="8">
    <source>
        <dbReference type="ARBA" id="ARBA00022741"/>
    </source>
</evidence>
<keyword evidence="11 17" id="KW-1133">Transmembrane helix</keyword>
<dbReference type="CDD" id="cd00082">
    <property type="entry name" value="HisKA"/>
    <property type="match status" value="1"/>
</dbReference>
<evidence type="ECO:0000256" key="10">
    <source>
        <dbReference type="ARBA" id="ARBA00022840"/>
    </source>
</evidence>
<feature type="domain" description="Histidine kinase" evidence="18">
    <location>
        <begin position="452"/>
        <end position="673"/>
    </location>
</feature>
<dbReference type="AlphaFoldDB" id="A0A8J6TNC4"/>
<dbReference type="GO" id="GO:0005524">
    <property type="term" value="F:ATP binding"/>
    <property type="evidence" value="ECO:0007669"/>
    <property type="project" value="UniProtKB-KW"/>
</dbReference>
<dbReference type="PRINTS" id="PR00344">
    <property type="entry name" value="BCTRLSENSOR"/>
</dbReference>
<keyword evidence="7 17" id="KW-0812">Transmembrane</keyword>
<keyword evidence="13 17" id="KW-0472">Membrane</keyword>
<evidence type="ECO:0000259" key="19">
    <source>
        <dbReference type="PROSITE" id="PS50110"/>
    </source>
</evidence>
<evidence type="ECO:0000256" key="9">
    <source>
        <dbReference type="ARBA" id="ARBA00022777"/>
    </source>
</evidence>
<dbReference type="InterPro" id="IPR004358">
    <property type="entry name" value="Sig_transdc_His_kin-like_C"/>
</dbReference>
<evidence type="ECO:0000256" key="2">
    <source>
        <dbReference type="ARBA" id="ARBA00004651"/>
    </source>
</evidence>
<dbReference type="CDD" id="cd00088">
    <property type="entry name" value="HPT"/>
    <property type="match status" value="1"/>
</dbReference>
<evidence type="ECO:0000256" key="1">
    <source>
        <dbReference type="ARBA" id="ARBA00000085"/>
    </source>
</evidence>
<dbReference type="InterPro" id="IPR036890">
    <property type="entry name" value="HATPase_C_sf"/>
</dbReference>
<dbReference type="SUPFAM" id="SSF47384">
    <property type="entry name" value="Homodimeric domain of signal transducing histidine kinase"/>
    <property type="match status" value="1"/>
</dbReference>
<evidence type="ECO:0000256" key="13">
    <source>
        <dbReference type="ARBA" id="ARBA00023136"/>
    </source>
</evidence>
<keyword evidence="5 15" id="KW-0597">Phosphoprotein</keyword>
<dbReference type="InterPro" id="IPR003661">
    <property type="entry name" value="HisK_dim/P_dom"/>
</dbReference>
<organism evidence="22 23">
    <name type="scientific">Candidatus Thiopontia autotrophica</name>
    <dbReference type="NCBI Taxonomy" id="2841688"/>
    <lineage>
        <taxon>Bacteria</taxon>
        <taxon>Pseudomonadati</taxon>
        <taxon>Pseudomonadota</taxon>
        <taxon>Gammaproteobacteria</taxon>
        <taxon>Candidatus Thiopontia</taxon>
    </lineage>
</organism>
<dbReference type="Pfam" id="PF00512">
    <property type="entry name" value="HisKA"/>
    <property type="match status" value="1"/>
</dbReference>
<keyword evidence="4" id="KW-1003">Cell membrane</keyword>
<dbReference type="Pfam" id="PF02518">
    <property type="entry name" value="HATPase_c"/>
    <property type="match status" value="1"/>
</dbReference>
<dbReference type="SMART" id="SM00387">
    <property type="entry name" value="HATPase_c"/>
    <property type="match status" value="1"/>
</dbReference>
<feature type="domain" description="HPt" evidence="21">
    <location>
        <begin position="830"/>
        <end position="919"/>
    </location>
</feature>
<dbReference type="PROSITE" id="PS50109">
    <property type="entry name" value="HIS_KIN"/>
    <property type="match status" value="1"/>
</dbReference>
<dbReference type="PROSITE" id="PS50894">
    <property type="entry name" value="HPT"/>
    <property type="match status" value="1"/>
</dbReference>
<dbReference type="EMBL" id="JACNFK010000026">
    <property type="protein sequence ID" value="MBC8519704.1"/>
    <property type="molecule type" value="Genomic_DNA"/>
</dbReference>
<gene>
    <name evidence="22" type="ORF">H8D24_04765</name>
</gene>
<dbReference type="Gene3D" id="1.20.120.160">
    <property type="entry name" value="HPT domain"/>
    <property type="match status" value="1"/>
</dbReference>
<dbReference type="SMART" id="SM00304">
    <property type="entry name" value="HAMP"/>
    <property type="match status" value="1"/>
</dbReference>
<dbReference type="SMART" id="SM00448">
    <property type="entry name" value="REC"/>
    <property type="match status" value="1"/>
</dbReference>
<feature type="transmembrane region" description="Helical" evidence="17">
    <location>
        <begin position="14"/>
        <end position="36"/>
    </location>
</feature>
<feature type="modified residue" description="Phosphohistidine" evidence="14">
    <location>
        <position position="869"/>
    </location>
</feature>
<dbReference type="InterPro" id="IPR001789">
    <property type="entry name" value="Sig_transdc_resp-reg_receiver"/>
</dbReference>
<dbReference type="InterPro" id="IPR036641">
    <property type="entry name" value="HPT_dom_sf"/>
</dbReference>
<dbReference type="PROSITE" id="PS50110">
    <property type="entry name" value="RESPONSE_REGULATORY"/>
    <property type="match status" value="1"/>
</dbReference>
<feature type="domain" description="Response regulatory" evidence="19">
    <location>
        <begin position="695"/>
        <end position="814"/>
    </location>
</feature>
<evidence type="ECO:0000259" key="20">
    <source>
        <dbReference type="PROSITE" id="PS50885"/>
    </source>
</evidence>
<feature type="coiled-coil region" evidence="16">
    <location>
        <begin position="393"/>
        <end position="420"/>
    </location>
</feature>
<dbReference type="Gene3D" id="3.40.50.2300">
    <property type="match status" value="1"/>
</dbReference>
<dbReference type="PANTHER" id="PTHR45339:SF1">
    <property type="entry name" value="HYBRID SIGNAL TRANSDUCTION HISTIDINE KINASE J"/>
    <property type="match status" value="1"/>
</dbReference>
<dbReference type="FunFam" id="1.10.287.130:FF:000004">
    <property type="entry name" value="Ethylene receptor 1"/>
    <property type="match status" value="1"/>
</dbReference>
<evidence type="ECO:0000256" key="3">
    <source>
        <dbReference type="ARBA" id="ARBA00012438"/>
    </source>
</evidence>
<keyword evidence="12" id="KW-0902">Two-component regulatory system</keyword>
<dbReference type="PANTHER" id="PTHR45339">
    <property type="entry name" value="HYBRID SIGNAL TRANSDUCTION HISTIDINE KINASE J"/>
    <property type="match status" value="1"/>
</dbReference>
<dbReference type="CDD" id="cd16922">
    <property type="entry name" value="HATPase_EvgS-ArcB-TorS-like"/>
    <property type="match status" value="1"/>
</dbReference>
<accession>A0A8J6TNC4</accession>
<evidence type="ECO:0000256" key="17">
    <source>
        <dbReference type="SAM" id="Phobius"/>
    </source>
</evidence>
<dbReference type="EC" id="2.7.13.3" evidence="3"/>